<dbReference type="eggNOG" id="ENOG50336VU">
    <property type="taxonomic scope" value="Bacteria"/>
</dbReference>
<keyword evidence="1" id="KW-1133">Transmembrane helix</keyword>
<dbReference type="AlphaFoldDB" id="W0LL38"/>
<dbReference type="RefSeq" id="WP_024911191.1">
    <property type="nucleotide sequence ID" value="NZ_CP007044.2"/>
</dbReference>
<feature type="transmembrane region" description="Helical" evidence="1">
    <location>
        <begin position="12"/>
        <end position="32"/>
    </location>
</feature>
<organism evidence="2 3">
    <name type="scientific">Chania multitudinisentens RB-25</name>
    <dbReference type="NCBI Taxonomy" id="1441930"/>
    <lineage>
        <taxon>Bacteria</taxon>
        <taxon>Pseudomonadati</taxon>
        <taxon>Pseudomonadota</taxon>
        <taxon>Gammaproteobacteria</taxon>
        <taxon>Enterobacterales</taxon>
        <taxon>Yersiniaceae</taxon>
        <taxon>Chania</taxon>
    </lineage>
</organism>
<reference evidence="2 3" key="2">
    <citation type="submission" date="2015-03" db="EMBL/GenBank/DDBJ databases">
        <authorList>
            <person name="Chan K.-G."/>
        </authorList>
    </citation>
    <scope>NUCLEOTIDE SEQUENCE [LARGE SCALE GENOMIC DNA]</scope>
    <source>
        <strain evidence="2 3">RB-25</strain>
    </source>
</reference>
<dbReference type="HOGENOM" id="CLU_143379_0_0_6"/>
<dbReference type="Proteomes" id="UP000019030">
    <property type="component" value="Chromosome"/>
</dbReference>
<evidence type="ECO:0000313" key="3">
    <source>
        <dbReference type="Proteomes" id="UP000019030"/>
    </source>
</evidence>
<accession>W0LL38</accession>
<sequence>MSSRLAKQKSNIITVLLLILNCVAFFVVWNLIYPASPVLKTNFDLKAQLGFYDLISSQYEVYNLDLESTQGTIITTVINPDQPEFLFKGKLTRINMGDSKLGFYLTPIYYRTPKQNLIMDGFLNQLTYGRFSAKLLSNNANRLVLGPNGIIFIT</sequence>
<keyword evidence="3" id="KW-1185">Reference proteome</keyword>
<evidence type="ECO:0000313" key="2">
    <source>
        <dbReference type="EMBL" id="AHG22720.1"/>
    </source>
</evidence>
<proteinExistence type="predicted"/>
<name>W0LL38_9GAMM</name>
<dbReference type="KEGG" id="sfo:Z042_08635"/>
<evidence type="ECO:0000256" key="1">
    <source>
        <dbReference type="SAM" id="Phobius"/>
    </source>
</evidence>
<keyword evidence="1" id="KW-0812">Transmembrane</keyword>
<gene>
    <name evidence="2" type="ORF">Z042_08635</name>
</gene>
<dbReference type="EMBL" id="CP007044">
    <property type="protein sequence ID" value="AHG22720.1"/>
    <property type="molecule type" value="Genomic_DNA"/>
</dbReference>
<protein>
    <submittedName>
        <fullName evidence="2">Uncharacterized protein</fullName>
    </submittedName>
</protein>
<keyword evidence="1" id="KW-0472">Membrane</keyword>
<dbReference type="OrthoDB" id="6518708at2"/>
<reference evidence="2 3" key="1">
    <citation type="submission" date="2014-01" db="EMBL/GenBank/DDBJ databases">
        <title>Isolation of Serratia multitudinisentens RB-25 from Ex-Landfill site.</title>
        <authorList>
            <person name="Robson E.H.J."/>
        </authorList>
    </citation>
    <scope>NUCLEOTIDE SEQUENCE [LARGE SCALE GENOMIC DNA]</scope>
    <source>
        <strain evidence="2 3">RB-25</strain>
    </source>
</reference>